<feature type="transmembrane region" description="Helical" evidence="1">
    <location>
        <begin position="370"/>
        <end position="396"/>
    </location>
</feature>
<feature type="transmembrane region" description="Helical" evidence="1">
    <location>
        <begin position="333"/>
        <end position="358"/>
    </location>
</feature>
<organism evidence="2 3">
    <name type="scientific">Spirochaeta isovalerica</name>
    <dbReference type="NCBI Taxonomy" id="150"/>
    <lineage>
        <taxon>Bacteria</taxon>
        <taxon>Pseudomonadati</taxon>
        <taxon>Spirochaetota</taxon>
        <taxon>Spirochaetia</taxon>
        <taxon>Spirochaetales</taxon>
        <taxon>Spirochaetaceae</taxon>
        <taxon>Spirochaeta</taxon>
    </lineage>
</organism>
<dbReference type="Pfam" id="PF12730">
    <property type="entry name" value="ABC2_membrane_4"/>
    <property type="match status" value="1"/>
</dbReference>
<comment type="caution">
    <text evidence="2">The sequence shown here is derived from an EMBL/GenBank/DDBJ whole genome shotgun (WGS) entry which is preliminary data.</text>
</comment>
<dbReference type="RefSeq" id="WP_184747214.1">
    <property type="nucleotide sequence ID" value="NZ_JACHGJ010000005.1"/>
</dbReference>
<evidence type="ECO:0000256" key="1">
    <source>
        <dbReference type="SAM" id="Phobius"/>
    </source>
</evidence>
<accession>A0A841RF28</accession>
<gene>
    <name evidence="2" type="ORF">HNR50_002635</name>
</gene>
<keyword evidence="1" id="KW-1133">Transmembrane helix</keyword>
<reference evidence="2 3" key="1">
    <citation type="submission" date="2020-08" db="EMBL/GenBank/DDBJ databases">
        <title>Genomic Encyclopedia of Type Strains, Phase IV (KMG-IV): sequencing the most valuable type-strain genomes for metagenomic binning, comparative biology and taxonomic classification.</title>
        <authorList>
            <person name="Goeker M."/>
        </authorList>
    </citation>
    <scope>NUCLEOTIDE SEQUENCE [LARGE SCALE GENOMIC DNA]</scope>
    <source>
        <strain evidence="2 3">DSM 2461</strain>
    </source>
</reference>
<sequence>MNLTIYSMEMKRNFKSFLIWSLSICGILFFGMLFYPAINADGLLLQMEALFENPMMKGLLSAFGADLTSLASLTGFYVTYNSIYNVLLACIFVSIVAANLLAKEEAEKTAEFLYTRPVSRRSIFISKTAVLLSYVTILSLLYFLTSLVAMNFVKADSPVTLFLSPEDKKVLINAVERHPGSIYKAFNINEDSFGSLSLSYAAGLLNGNRGEMEEMDLDPEAMNSLLSEAEKDPEGFFSGVLENPDPYMSLFSFPLEKREEFLENVRGEMEEYKSMKEDFFRSPELFLLFFEADPSLFLNQFSNSETSMDRAIKLLELPSDFYSHIFKAYSVRVMFILSTYVFLLLLAMSSLVLLLSLLVKRGKSVLGTSLGIVFFFYFLNSISSAASAISPAAKMIGYISPFTWMDTDFSVPDYGIIWWKVALFLGITALSLFISGWIFKRKDILI</sequence>
<keyword evidence="1" id="KW-0812">Transmembrane</keyword>
<dbReference type="EMBL" id="JACHGJ010000005">
    <property type="protein sequence ID" value="MBB6480962.1"/>
    <property type="molecule type" value="Genomic_DNA"/>
</dbReference>
<dbReference type="Proteomes" id="UP000587760">
    <property type="component" value="Unassembled WGS sequence"/>
</dbReference>
<evidence type="ECO:0000313" key="3">
    <source>
        <dbReference type="Proteomes" id="UP000587760"/>
    </source>
</evidence>
<feature type="transmembrane region" description="Helical" evidence="1">
    <location>
        <begin position="17"/>
        <end position="38"/>
    </location>
</feature>
<keyword evidence="1" id="KW-0472">Membrane</keyword>
<name>A0A841RF28_9SPIO</name>
<proteinExistence type="predicted"/>
<feature type="transmembrane region" description="Helical" evidence="1">
    <location>
        <begin position="416"/>
        <end position="439"/>
    </location>
</feature>
<feature type="transmembrane region" description="Helical" evidence="1">
    <location>
        <begin position="123"/>
        <end position="144"/>
    </location>
</feature>
<dbReference type="GO" id="GO:0140359">
    <property type="term" value="F:ABC-type transporter activity"/>
    <property type="evidence" value="ECO:0007669"/>
    <property type="project" value="InterPro"/>
</dbReference>
<evidence type="ECO:0000313" key="2">
    <source>
        <dbReference type="EMBL" id="MBB6480962.1"/>
    </source>
</evidence>
<feature type="transmembrane region" description="Helical" evidence="1">
    <location>
        <begin position="83"/>
        <end position="102"/>
    </location>
</feature>
<dbReference type="PANTHER" id="PTHR43471:SF12">
    <property type="entry name" value="HYPOTHETICAL MEMBRANE PROTEIN, CONSERVED"/>
    <property type="match status" value="1"/>
</dbReference>
<dbReference type="AlphaFoldDB" id="A0A841RF28"/>
<keyword evidence="3" id="KW-1185">Reference proteome</keyword>
<dbReference type="PANTHER" id="PTHR43471">
    <property type="entry name" value="ABC TRANSPORTER PERMEASE"/>
    <property type="match status" value="1"/>
</dbReference>
<dbReference type="GO" id="GO:0005886">
    <property type="term" value="C:plasma membrane"/>
    <property type="evidence" value="ECO:0007669"/>
    <property type="project" value="UniProtKB-SubCell"/>
</dbReference>
<protein>
    <submittedName>
        <fullName evidence="2">ABC-type transport system involved in multi-copper enzyme maturation permease subunit</fullName>
    </submittedName>
</protein>